<evidence type="ECO:0000256" key="13">
    <source>
        <dbReference type="ARBA" id="ARBA00034808"/>
    </source>
</evidence>
<evidence type="ECO:0000313" key="19">
    <source>
        <dbReference type="Proteomes" id="UP000196581"/>
    </source>
</evidence>
<dbReference type="Gene3D" id="3.40.50.300">
    <property type="entry name" value="P-loop containing nucleotide triphosphate hydrolases"/>
    <property type="match status" value="4"/>
</dbReference>
<keyword evidence="6 15" id="KW-0347">Helicase</keyword>
<dbReference type="AlphaFoldDB" id="A0A1X6XIS6"/>
<evidence type="ECO:0000256" key="2">
    <source>
        <dbReference type="ARBA" id="ARBA00022722"/>
    </source>
</evidence>
<evidence type="ECO:0000256" key="11">
    <source>
        <dbReference type="ARBA" id="ARBA00023235"/>
    </source>
</evidence>
<dbReference type="GO" id="GO:0043138">
    <property type="term" value="F:3'-5' DNA helicase activity"/>
    <property type="evidence" value="ECO:0007669"/>
    <property type="project" value="UniProtKB-EC"/>
</dbReference>
<keyword evidence="7" id="KW-0269">Exonuclease</keyword>
<dbReference type="GO" id="GO:0005829">
    <property type="term" value="C:cytosol"/>
    <property type="evidence" value="ECO:0007669"/>
    <property type="project" value="TreeGrafter"/>
</dbReference>
<dbReference type="PROSITE" id="PS51198">
    <property type="entry name" value="UVRD_HELICASE_ATP_BIND"/>
    <property type="match status" value="1"/>
</dbReference>
<evidence type="ECO:0000256" key="4">
    <source>
        <dbReference type="ARBA" id="ARBA00022763"/>
    </source>
</evidence>
<evidence type="ECO:0000256" key="14">
    <source>
        <dbReference type="ARBA" id="ARBA00048988"/>
    </source>
</evidence>
<accession>A0A1X6XIS6</accession>
<dbReference type="Pfam" id="PF00580">
    <property type="entry name" value="UvrD-helicase"/>
    <property type="match status" value="2"/>
</dbReference>
<dbReference type="SUPFAM" id="SSF52540">
    <property type="entry name" value="P-loop containing nucleoside triphosphate hydrolases"/>
    <property type="match status" value="1"/>
</dbReference>
<comment type="catalytic activity">
    <reaction evidence="12">
        <text>Couples ATP hydrolysis with the unwinding of duplex DNA by translocating in the 3'-5' direction.</text>
        <dbReference type="EC" id="5.6.2.4"/>
    </reaction>
</comment>
<keyword evidence="5 15" id="KW-0378">Hydrolase</keyword>
<dbReference type="GO" id="GO:0003677">
    <property type="term" value="F:DNA binding"/>
    <property type="evidence" value="ECO:0007669"/>
    <property type="project" value="UniProtKB-KW"/>
</dbReference>
<sequence length="1128" mass="122489">MTVTIITASAGSGKTHRLTEELSRRLYATAQTPLRANQIIATTFTVRAAADLVEKTQQRLLDDGNIVAAEEIRTALIGTVNSVAGRIVTDYAIDAGFSPQVRVLDEEEQQRVFRTAADHVIAQAEVTHRDLLLRTGHNGDAGGGPAWGGPIAWADLVNDIVTAARTNHLDAEDLRTSAEASVREFLRLVPATGSDDRSRWRDLLVEDVDVLRHALRMLDGDAGTDSPGERIETRAQTVTIGRSRGNVEGSILTLDAFVRKLGGASGTAEDLAAVPWDDWARIARGEFAAAGGGKAPGTVPKAVLADSSGASVTHGLLANPAFQDDVVGLIRLVFDTAVQTLDAYRDFKEQLGVMDFVDQEVRALDLLRTDARVRDSVAARYRLLAVDEFQDTSPLQLALFMELAQLVDDVIWVGDRKQAIYSFRGADPQLMDDVFDAMLAGTDTLAPAQTDTLGFSWRSSLPPLELSNTVFRSVFADQPEDQVVLSIPPQREHLRNEGSRELWVADSAKGGSPQAGSRLAVTIAQGIVDLLEREPQVPAMGGGHRTVVPGDIAVLVRSNTEVTRVVSELRDRGVPATGAAVPLLETREGQLVRAGLAAVVDPADTVSLAELVTLLPDHAAHTSWFEDAARIVDVEQRRAHSRTWWEDETLRALADLRGRVSDLAPAQLLLEVIDALDLPQRIKGWTAPEARLATLDGLRQLAVEYEERARSTRTPMSAMGMLAHIVDEASTSTGAQPHDEVMVLTLHGSKGLQWPVVVTGIPQAKDRRHRAVSVQKAEDFRVEEPLAGRTISFLPHVLASFPAMQEAWQGSRVVAAGTEVEKRETARLLYVGLTRARFHGIIAASSPDGQGNALNDAVVGDVPVIEWDEPAEDGPGIVRVHDLRRSEDGSAFTDLPITIRNYATAGDTGAWDREVPRSFFARTDVPIRRPQDGDERVPARFTASSAVSDGIDAEIRVVATLGEPLIARGGVDWDVVGDAVHAYLAIPHQAMPESMAREAAIRIIDRWGVGDVVQPDVLCEAGARWARWVEETYPGSQLLTEQPIAWRNEHHQVMDGWIDTRILLAGGGHVLVDHKSYPGTDPLGHVRKNYVGQLAVYAAALEATTEEAPQEVLVHLPLRGEVMSVTLW</sequence>
<dbReference type="InterPro" id="IPR014016">
    <property type="entry name" value="UvrD-like_ATP-bd"/>
</dbReference>
<keyword evidence="3 15" id="KW-0547">Nucleotide-binding</keyword>
<keyword evidence="2" id="KW-0540">Nuclease</keyword>
<dbReference type="PROSITE" id="PS51217">
    <property type="entry name" value="UVRD_HELICASE_CTER"/>
    <property type="match status" value="1"/>
</dbReference>
<dbReference type="InterPro" id="IPR038726">
    <property type="entry name" value="PDDEXK_AddAB-type"/>
</dbReference>
<dbReference type="EMBL" id="FWFF01000017">
    <property type="protein sequence ID" value="SLM99205.1"/>
    <property type="molecule type" value="Genomic_DNA"/>
</dbReference>
<dbReference type="PANTHER" id="PTHR11070:SF2">
    <property type="entry name" value="ATP-DEPENDENT DNA HELICASE SRS2"/>
    <property type="match status" value="1"/>
</dbReference>
<dbReference type="Gene3D" id="1.10.10.160">
    <property type="match status" value="1"/>
</dbReference>
<evidence type="ECO:0000259" key="16">
    <source>
        <dbReference type="PROSITE" id="PS51198"/>
    </source>
</evidence>
<feature type="domain" description="UvrD-like helicase ATP-binding" evidence="16">
    <location>
        <begin position="1"/>
        <end position="460"/>
    </location>
</feature>
<dbReference type="RefSeq" id="WP_087007950.1">
    <property type="nucleotide sequence ID" value="NZ_FWFF01000017.1"/>
</dbReference>
<dbReference type="EC" id="5.6.2.4" evidence="13"/>
<evidence type="ECO:0000259" key="17">
    <source>
        <dbReference type="PROSITE" id="PS51217"/>
    </source>
</evidence>
<dbReference type="GO" id="GO:0004527">
    <property type="term" value="F:exonuclease activity"/>
    <property type="evidence" value="ECO:0007669"/>
    <property type="project" value="UniProtKB-KW"/>
</dbReference>
<keyword evidence="19" id="KW-1185">Reference proteome</keyword>
<keyword evidence="11" id="KW-0413">Isomerase</keyword>
<gene>
    <name evidence="18" type="ORF">FM105_10565</name>
</gene>
<feature type="binding site" evidence="15">
    <location>
        <begin position="8"/>
        <end position="15"/>
    </location>
    <ligand>
        <name>ATP</name>
        <dbReference type="ChEBI" id="CHEBI:30616"/>
    </ligand>
</feature>
<dbReference type="Pfam" id="PF13361">
    <property type="entry name" value="UvrD_C"/>
    <property type="match status" value="1"/>
</dbReference>
<dbReference type="PANTHER" id="PTHR11070">
    <property type="entry name" value="UVRD / RECB / PCRA DNA HELICASE FAMILY MEMBER"/>
    <property type="match status" value="1"/>
</dbReference>
<dbReference type="InterPro" id="IPR013986">
    <property type="entry name" value="DExx_box_DNA_helicase_dom_sf"/>
</dbReference>
<dbReference type="InterPro" id="IPR027417">
    <property type="entry name" value="P-loop_NTPase"/>
</dbReference>
<protein>
    <recommendedName>
        <fullName evidence="13">DNA 3'-5' helicase</fullName>
        <ecNumber evidence="13">5.6.2.4</ecNumber>
    </recommendedName>
</protein>
<evidence type="ECO:0000256" key="1">
    <source>
        <dbReference type="ARBA" id="ARBA00009922"/>
    </source>
</evidence>
<evidence type="ECO:0000256" key="7">
    <source>
        <dbReference type="ARBA" id="ARBA00022839"/>
    </source>
</evidence>
<name>A0A1X6XIS6_9MICO</name>
<evidence type="ECO:0000256" key="8">
    <source>
        <dbReference type="ARBA" id="ARBA00022840"/>
    </source>
</evidence>
<evidence type="ECO:0000256" key="12">
    <source>
        <dbReference type="ARBA" id="ARBA00034617"/>
    </source>
</evidence>
<keyword evidence="9" id="KW-0238">DNA-binding</keyword>
<dbReference type="GO" id="GO:0000725">
    <property type="term" value="P:recombinational repair"/>
    <property type="evidence" value="ECO:0007669"/>
    <property type="project" value="TreeGrafter"/>
</dbReference>
<comment type="catalytic activity">
    <reaction evidence="14">
        <text>ATP + H2O = ADP + phosphate + H(+)</text>
        <dbReference type="Rhea" id="RHEA:13065"/>
        <dbReference type="ChEBI" id="CHEBI:15377"/>
        <dbReference type="ChEBI" id="CHEBI:15378"/>
        <dbReference type="ChEBI" id="CHEBI:30616"/>
        <dbReference type="ChEBI" id="CHEBI:43474"/>
        <dbReference type="ChEBI" id="CHEBI:456216"/>
        <dbReference type="EC" id="5.6.2.4"/>
    </reaction>
</comment>
<proteinExistence type="inferred from homology"/>
<keyword evidence="8 15" id="KW-0067">ATP-binding</keyword>
<evidence type="ECO:0000256" key="3">
    <source>
        <dbReference type="ARBA" id="ARBA00022741"/>
    </source>
</evidence>
<dbReference type="Pfam" id="PF12705">
    <property type="entry name" value="PDDEXK_1"/>
    <property type="match status" value="1"/>
</dbReference>
<dbReference type="InterPro" id="IPR014017">
    <property type="entry name" value="DNA_helicase_UvrD-like_C"/>
</dbReference>
<comment type="similarity">
    <text evidence="1">Belongs to the helicase family. UvrD subfamily.</text>
</comment>
<evidence type="ECO:0000256" key="5">
    <source>
        <dbReference type="ARBA" id="ARBA00022801"/>
    </source>
</evidence>
<organism evidence="18 19">
    <name type="scientific">Brevibacterium yomogidense</name>
    <dbReference type="NCBI Taxonomy" id="946573"/>
    <lineage>
        <taxon>Bacteria</taxon>
        <taxon>Bacillati</taxon>
        <taxon>Actinomycetota</taxon>
        <taxon>Actinomycetes</taxon>
        <taxon>Micrococcales</taxon>
        <taxon>Brevibacteriaceae</taxon>
        <taxon>Brevibacterium</taxon>
    </lineage>
</organism>
<evidence type="ECO:0000313" key="18">
    <source>
        <dbReference type="EMBL" id="SLM99205.1"/>
    </source>
</evidence>
<dbReference type="InterPro" id="IPR000212">
    <property type="entry name" value="DNA_helicase_UvrD/REP"/>
</dbReference>
<dbReference type="GO" id="GO:0033202">
    <property type="term" value="C:DNA helicase complex"/>
    <property type="evidence" value="ECO:0007669"/>
    <property type="project" value="TreeGrafter"/>
</dbReference>
<dbReference type="GO" id="GO:0016887">
    <property type="term" value="F:ATP hydrolysis activity"/>
    <property type="evidence" value="ECO:0007669"/>
    <property type="project" value="RHEA"/>
</dbReference>
<keyword evidence="4" id="KW-0227">DNA damage</keyword>
<evidence type="ECO:0000256" key="9">
    <source>
        <dbReference type="ARBA" id="ARBA00023125"/>
    </source>
</evidence>
<dbReference type="Proteomes" id="UP000196581">
    <property type="component" value="Unassembled WGS sequence"/>
</dbReference>
<evidence type="ECO:0000256" key="6">
    <source>
        <dbReference type="ARBA" id="ARBA00022806"/>
    </source>
</evidence>
<feature type="domain" description="UvrD-like helicase C-terminal" evidence="17">
    <location>
        <begin position="461"/>
        <end position="751"/>
    </location>
</feature>
<keyword evidence="10" id="KW-0234">DNA repair</keyword>
<evidence type="ECO:0000256" key="10">
    <source>
        <dbReference type="ARBA" id="ARBA00023204"/>
    </source>
</evidence>
<dbReference type="GO" id="GO:0005524">
    <property type="term" value="F:ATP binding"/>
    <property type="evidence" value="ECO:0007669"/>
    <property type="project" value="UniProtKB-UniRule"/>
</dbReference>
<evidence type="ECO:0000256" key="15">
    <source>
        <dbReference type="PROSITE-ProRule" id="PRU00560"/>
    </source>
</evidence>
<reference evidence="19" key="1">
    <citation type="submission" date="2017-02" db="EMBL/GenBank/DDBJ databases">
        <authorList>
            <person name="Dridi B."/>
        </authorList>
    </citation>
    <scope>NUCLEOTIDE SEQUENCE [LARGE SCALE GENOMIC DNA]</scope>
    <source>
        <strain evidence="19">B Co 03.10</strain>
    </source>
</reference>